<keyword evidence="7" id="KW-1185">Reference proteome</keyword>
<evidence type="ECO:0000256" key="2">
    <source>
        <dbReference type="ARBA" id="ARBA00022692"/>
    </source>
</evidence>
<dbReference type="EMBL" id="CT868003">
    <property type="protein sequence ID" value="CAK59493.1"/>
    <property type="molecule type" value="Genomic_DNA"/>
</dbReference>
<proteinExistence type="predicted"/>
<dbReference type="PANTHER" id="PTHR24064">
    <property type="entry name" value="SOLUTE CARRIER FAMILY 22 MEMBER"/>
    <property type="match status" value="1"/>
</dbReference>
<keyword evidence="4 5" id="KW-0472">Membrane</keyword>
<accession>A0BLS6</accession>
<dbReference type="RefSeq" id="XP_001426891.1">
    <property type="nucleotide sequence ID" value="XM_001426854.1"/>
</dbReference>
<dbReference type="InterPro" id="IPR036259">
    <property type="entry name" value="MFS_trans_sf"/>
</dbReference>
<dbReference type="AlphaFoldDB" id="A0BLS6"/>
<feature type="transmembrane region" description="Helical" evidence="5">
    <location>
        <begin position="389"/>
        <end position="410"/>
    </location>
</feature>
<evidence type="ECO:0000256" key="1">
    <source>
        <dbReference type="ARBA" id="ARBA00004141"/>
    </source>
</evidence>
<dbReference type="eggNOG" id="KOG0255">
    <property type="taxonomic scope" value="Eukaryota"/>
</dbReference>
<evidence type="ECO:0000313" key="6">
    <source>
        <dbReference type="EMBL" id="CAK59493.1"/>
    </source>
</evidence>
<dbReference type="Proteomes" id="UP000000600">
    <property type="component" value="Unassembled WGS sequence"/>
</dbReference>
<dbReference type="Gene3D" id="1.20.1250.20">
    <property type="entry name" value="MFS general substrate transporter like domains"/>
    <property type="match status" value="1"/>
</dbReference>
<dbReference type="SUPFAM" id="SSF103473">
    <property type="entry name" value="MFS general substrate transporter"/>
    <property type="match status" value="1"/>
</dbReference>
<evidence type="ECO:0000256" key="3">
    <source>
        <dbReference type="ARBA" id="ARBA00022989"/>
    </source>
</evidence>
<dbReference type="GeneID" id="5012676"/>
<feature type="transmembrane region" description="Helical" evidence="5">
    <location>
        <begin position="464"/>
        <end position="484"/>
    </location>
</feature>
<evidence type="ECO:0000256" key="4">
    <source>
        <dbReference type="ARBA" id="ARBA00023136"/>
    </source>
</evidence>
<name>A0BLS6_PARTE</name>
<evidence type="ECO:0008006" key="8">
    <source>
        <dbReference type="Google" id="ProtNLM"/>
    </source>
</evidence>
<feature type="transmembrane region" description="Helical" evidence="5">
    <location>
        <begin position="365"/>
        <end position="382"/>
    </location>
</feature>
<feature type="transmembrane region" description="Helical" evidence="5">
    <location>
        <begin position="167"/>
        <end position="190"/>
    </location>
</feature>
<comment type="subcellular location">
    <subcellularLocation>
        <location evidence="1">Membrane</location>
        <topology evidence="1">Multi-pass membrane protein</topology>
    </subcellularLocation>
</comment>
<reference evidence="6 7" key="1">
    <citation type="journal article" date="2006" name="Nature">
        <title>Global trends of whole-genome duplications revealed by the ciliate Paramecium tetraurelia.</title>
        <authorList>
            <consortium name="Genoscope"/>
            <person name="Aury J.-M."/>
            <person name="Jaillon O."/>
            <person name="Duret L."/>
            <person name="Noel B."/>
            <person name="Jubin C."/>
            <person name="Porcel B.M."/>
            <person name="Segurens B."/>
            <person name="Daubin V."/>
            <person name="Anthouard V."/>
            <person name="Aiach N."/>
            <person name="Arnaiz O."/>
            <person name="Billaut A."/>
            <person name="Beisson J."/>
            <person name="Blanc I."/>
            <person name="Bouhouche K."/>
            <person name="Camara F."/>
            <person name="Duharcourt S."/>
            <person name="Guigo R."/>
            <person name="Gogendeau D."/>
            <person name="Katinka M."/>
            <person name="Keller A.-M."/>
            <person name="Kissmehl R."/>
            <person name="Klotz C."/>
            <person name="Koll F."/>
            <person name="Le Moue A."/>
            <person name="Lepere C."/>
            <person name="Malinsky S."/>
            <person name="Nowacki M."/>
            <person name="Nowak J.K."/>
            <person name="Plattner H."/>
            <person name="Poulain J."/>
            <person name="Ruiz F."/>
            <person name="Serrano V."/>
            <person name="Zagulski M."/>
            <person name="Dessen P."/>
            <person name="Betermier M."/>
            <person name="Weissenbach J."/>
            <person name="Scarpelli C."/>
            <person name="Schachter V."/>
            <person name="Sperling L."/>
            <person name="Meyer E."/>
            <person name="Cohen J."/>
            <person name="Wincker P."/>
        </authorList>
    </citation>
    <scope>NUCLEOTIDE SEQUENCE [LARGE SCALE GENOMIC DNA]</scope>
    <source>
        <strain evidence="6 7">Stock d4-2</strain>
    </source>
</reference>
<dbReference type="Pfam" id="PF07690">
    <property type="entry name" value="MFS_1"/>
    <property type="match status" value="1"/>
</dbReference>
<evidence type="ECO:0000256" key="5">
    <source>
        <dbReference type="SAM" id="Phobius"/>
    </source>
</evidence>
<dbReference type="GO" id="GO:0016020">
    <property type="term" value="C:membrane"/>
    <property type="evidence" value="ECO:0007669"/>
    <property type="project" value="UniProtKB-SubCell"/>
</dbReference>
<feature type="transmembrane region" description="Helical" evidence="5">
    <location>
        <begin position="26"/>
        <end position="46"/>
    </location>
</feature>
<evidence type="ECO:0000313" key="7">
    <source>
        <dbReference type="Proteomes" id="UP000000600"/>
    </source>
</evidence>
<keyword evidence="2 5" id="KW-0812">Transmembrane</keyword>
<keyword evidence="3 5" id="KW-1133">Transmembrane helix</keyword>
<feature type="transmembrane region" description="Helical" evidence="5">
    <location>
        <begin position="108"/>
        <end position="128"/>
    </location>
</feature>
<feature type="transmembrane region" description="Helical" evidence="5">
    <location>
        <begin position="140"/>
        <end position="161"/>
    </location>
</feature>
<dbReference type="KEGG" id="ptm:GSPATT00030127001"/>
<dbReference type="OrthoDB" id="289899at2759"/>
<dbReference type="HOGENOM" id="CLU_480221_0_0_1"/>
<feature type="transmembrane region" description="Helical" evidence="5">
    <location>
        <begin position="490"/>
        <end position="509"/>
    </location>
</feature>
<dbReference type="GO" id="GO:0022857">
    <property type="term" value="F:transmembrane transporter activity"/>
    <property type="evidence" value="ECO:0007669"/>
    <property type="project" value="InterPro"/>
</dbReference>
<feature type="transmembrane region" description="Helical" evidence="5">
    <location>
        <begin position="232"/>
        <end position="249"/>
    </location>
</feature>
<dbReference type="InterPro" id="IPR011701">
    <property type="entry name" value="MFS"/>
</dbReference>
<dbReference type="InParanoid" id="A0BLS6"/>
<protein>
    <recommendedName>
        <fullName evidence="8">Major facilitator superfamily (MFS) profile domain-containing protein</fullName>
    </recommendedName>
</protein>
<organism evidence="6 7">
    <name type="scientific">Paramecium tetraurelia</name>
    <dbReference type="NCBI Taxonomy" id="5888"/>
    <lineage>
        <taxon>Eukaryota</taxon>
        <taxon>Sar</taxon>
        <taxon>Alveolata</taxon>
        <taxon>Ciliophora</taxon>
        <taxon>Intramacronucleata</taxon>
        <taxon>Oligohymenophorea</taxon>
        <taxon>Peniculida</taxon>
        <taxon>Parameciidae</taxon>
        <taxon>Paramecium</taxon>
    </lineage>
</organism>
<dbReference type="STRING" id="5888.A0BLS6"/>
<feature type="transmembrane region" description="Helical" evidence="5">
    <location>
        <begin position="202"/>
        <end position="220"/>
    </location>
</feature>
<gene>
    <name evidence="6" type="ORF">GSPATT00030127001</name>
</gene>
<feature type="transmembrane region" description="Helical" evidence="5">
    <location>
        <begin position="430"/>
        <end position="452"/>
    </location>
</feature>
<feature type="transmembrane region" description="Helical" evidence="5">
    <location>
        <begin position="328"/>
        <end position="345"/>
    </location>
</feature>
<dbReference type="OMA" id="CAFINIY"/>
<sequence length="538" mass="62146">MPIRYVDVLTVEQALIKAGNGHKFQIRAIVIMSLQYMVAGMFHIAITELYFHQTQYKCIDQQYNFYQCNEADFCKQYYREDIDKEKITFASQLGDIIQFFQLVCGDKIIILILVTSYYLGGCIGSLYYGEQMEIRQGRYIRSIMIETLALLGFTCCLTILIPNAYLLSVALFFANFFLRGFLNSSMILFFEISSENLQKLSPSILLTTYGIGTIISPVIIESFQLNWQQSMLILFGGPAVMFSVLIKFMQESPRMLVIKKKYHEAKIVIQLISQCNGREMPKDWMLEDEVKVNELKGKIEEIALQFGVREVAKAYNFSSIFRYNSTRVRMFCLLYLYSVIIIGQFQTSKEIDAFSRLDRQKTELLLSTVATTGYLISGYASLNYNRKDVLKIVLGVSALFNFLYAVFPIFQLSTNAIALISFYDRLMHTIVMMILIMSRLVLSFGCAFINIYALEVFPTSLRHYGFSGMVFLTEFLFIFQETYVVFCHTFGLNTSIGMFFLLLFGILTLNKLRETYDQPLRENVEEMNDELLNNVYVL</sequence>